<dbReference type="AlphaFoldDB" id="A0A174G375"/>
<reference evidence="1 2" key="1">
    <citation type="submission" date="2015-09" db="EMBL/GenBank/DDBJ databases">
        <authorList>
            <consortium name="Pathogen Informatics"/>
        </authorList>
    </citation>
    <scope>NUCLEOTIDE SEQUENCE [LARGE SCALE GENOMIC DNA]</scope>
    <source>
        <strain evidence="1 2">2789STDY5608850</strain>
    </source>
</reference>
<dbReference type="Pfam" id="PF04074">
    <property type="entry name" value="DUF386"/>
    <property type="match status" value="1"/>
</dbReference>
<dbReference type="NCBIfam" id="TIGR00022">
    <property type="entry name" value="YhcH/YjgK/YiaL family protein"/>
    <property type="match status" value="1"/>
</dbReference>
<dbReference type="GO" id="GO:0005829">
    <property type="term" value="C:cytosol"/>
    <property type="evidence" value="ECO:0007669"/>
    <property type="project" value="TreeGrafter"/>
</dbReference>
<dbReference type="Gene3D" id="2.60.120.370">
    <property type="entry name" value="YhcH/YjgK/YiaL"/>
    <property type="match status" value="1"/>
</dbReference>
<dbReference type="RefSeq" id="WP_055656696.1">
    <property type="nucleotide sequence ID" value="NZ_CABIXC010000008.1"/>
</dbReference>
<proteinExistence type="predicted"/>
<name>A0A174G375_9FIRM</name>
<dbReference type="PANTHER" id="PTHR34986:SF1">
    <property type="entry name" value="PROTEIN YIAL"/>
    <property type="match status" value="1"/>
</dbReference>
<dbReference type="InterPro" id="IPR037012">
    <property type="entry name" value="NanQ/TabA/YiaL_sf"/>
</dbReference>
<dbReference type="SUPFAM" id="SSF51197">
    <property type="entry name" value="Clavaminate synthase-like"/>
    <property type="match status" value="1"/>
</dbReference>
<evidence type="ECO:0000313" key="2">
    <source>
        <dbReference type="Proteomes" id="UP000095651"/>
    </source>
</evidence>
<sequence>MLTGNLNVVEKYDYLAEKFRRGYEFLRTTDLKALAVGRVDIDGDDIYASVQEYTSLKADTCKFEAHNRYFDIQYVVEGEEQFGYAKRADLTEEVPYDETNDIVFFCEPEEAGTVLLKAGDCIVVAPEDAHKPRCQAKEACYVKKIVIKVRV</sequence>
<dbReference type="EMBL" id="CYZE01000008">
    <property type="protein sequence ID" value="CUO56934.1"/>
    <property type="molecule type" value="Genomic_DNA"/>
</dbReference>
<protein>
    <submittedName>
        <fullName evidence="1">Uncharacterized protein, YhcH/YjgK/YiaL family</fullName>
    </submittedName>
</protein>
<dbReference type="PANTHER" id="PTHR34986">
    <property type="entry name" value="EVOLVED BETA-GALACTOSIDASE SUBUNIT BETA"/>
    <property type="match status" value="1"/>
</dbReference>
<dbReference type="InterPro" id="IPR004375">
    <property type="entry name" value="NanQ/TabA/YiaL"/>
</dbReference>
<accession>A0A174G375</accession>
<evidence type="ECO:0000313" key="1">
    <source>
        <dbReference type="EMBL" id="CUO56934.1"/>
    </source>
</evidence>
<gene>
    <name evidence="1" type="primary">tabA_3</name>
    <name evidence="1" type="ORF">ERS852407_03225</name>
</gene>
<dbReference type="Proteomes" id="UP000095651">
    <property type="component" value="Unassembled WGS sequence"/>
</dbReference>
<organism evidence="1 2">
    <name type="scientific">Hungatella hathewayi</name>
    <dbReference type="NCBI Taxonomy" id="154046"/>
    <lineage>
        <taxon>Bacteria</taxon>
        <taxon>Bacillati</taxon>
        <taxon>Bacillota</taxon>
        <taxon>Clostridia</taxon>
        <taxon>Lachnospirales</taxon>
        <taxon>Lachnospiraceae</taxon>
        <taxon>Hungatella</taxon>
    </lineage>
</organism>